<dbReference type="GO" id="GO:0009425">
    <property type="term" value="C:bacterial-type flagellum basal body"/>
    <property type="evidence" value="ECO:0007669"/>
    <property type="project" value="InterPro"/>
</dbReference>
<dbReference type="AlphaFoldDB" id="A0A3B0ZMQ1"/>
<evidence type="ECO:0000256" key="6">
    <source>
        <dbReference type="ARBA" id="ARBA00022989"/>
    </source>
</evidence>
<keyword evidence="5" id="KW-0283">Flagellar rotation</keyword>
<sequence>MVEKNDVELAPVKSGASTKMLIIIGVVVVILIAASIGITLMLVSGGSDKKSTDTSEQSSSAEQSTVNSKPAVYFLLKPDFVINFESDGKANFLSVTIQLMARDSKPISVIETHMPVLRNNILLLLSAQKYDEVRTTEGKEKLRKDMLKIVKKIIDNENKAQKKNSGDDFKKIEYIEAVYFTGFIMQ</sequence>
<dbReference type="PANTHER" id="PTHR35091:SF2">
    <property type="entry name" value="FLAGELLAR PROTEIN FLIL"/>
    <property type="match status" value="1"/>
</dbReference>
<proteinExistence type="predicted"/>
<evidence type="ECO:0000256" key="2">
    <source>
        <dbReference type="ARBA" id="ARBA00022475"/>
    </source>
</evidence>
<protein>
    <recommendedName>
        <fullName evidence="10">Flagellar protein FliL</fullName>
    </recommendedName>
</protein>
<gene>
    <name evidence="9" type="ORF">MNBD_GAMMA22-550</name>
</gene>
<reference evidence="9" key="1">
    <citation type="submission" date="2018-06" db="EMBL/GenBank/DDBJ databases">
        <authorList>
            <person name="Zhirakovskaya E."/>
        </authorList>
    </citation>
    <scope>NUCLEOTIDE SEQUENCE</scope>
</reference>
<evidence type="ECO:0000256" key="5">
    <source>
        <dbReference type="ARBA" id="ARBA00022779"/>
    </source>
</evidence>
<comment type="subcellular location">
    <subcellularLocation>
        <location evidence="1">Cell membrane</location>
        <topology evidence="1">Single-pass membrane protein</topology>
    </subcellularLocation>
</comment>
<evidence type="ECO:0000256" key="8">
    <source>
        <dbReference type="SAM" id="Phobius"/>
    </source>
</evidence>
<dbReference type="Pfam" id="PF03748">
    <property type="entry name" value="FliL"/>
    <property type="match status" value="1"/>
</dbReference>
<dbReference type="InterPro" id="IPR005503">
    <property type="entry name" value="FliL"/>
</dbReference>
<organism evidence="9">
    <name type="scientific">hydrothermal vent metagenome</name>
    <dbReference type="NCBI Taxonomy" id="652676"/>
    <lineage>
        <taxon>unclassified sequences</taxon>
        <taxon>metagenomes</taxon>
        <taxon>ecological metagenomes</taxon>
    </lineage>
</organism>
<evidence type="ECO:0008006" key="10">
    <source>
        <dbReference type="Google" id="ProtNLM"/>
    </source>
</evidence>
<evidence type="ECO:0000313" key="9">
    <source>
        <dbReference type="EMBL" id="VAW92951.1"/>
    </source>
</evidence>
<keyword evidence="3" id="KW-0145">Chemotaxis</keyword>
<keyword evidence="6 8" id="KW-1133">Transmembrane helix</keyword>
<keyword evidence="2" id="KW-1003">Cell membrane</keyword>
<accession>A0A3B0ZMQ1</accession>
<dbReference type="GO" id="GO:0006935">
    <property type="term" value="P:chemotaxis"/>
    <property type="evidence" value="ECO:0007669"/>
    <property type="project" value="UniProtKB-KW"/>
</dbReference>
<dbReference type="PANTHER" id="PTHR35091">
    <property type="entry name" value="FLAGELLAR PROTEIN FLIL"/>
    <property type="match status" value="1"/>
</dbReference>
<keyword evidence="4 8" id="KW-0812">Transmembrane</keyword>
<name>A0A3B0ZMQ1_9ZZZZ</name>
<keyword evidence="7 8" id="KW-0472">Membrane</keyword>
<dbReference type="GO" id="GO:0005886">
    <property type="term" value="C:plasma membrane"/>
    <property type="evidence" value="ECO:0007669"/>
    <property type="project" value="UniProtKB-SubCell"/>
</dbReference>
<evidence type="ECO:0000256" key="7">
    <source>
        <dbReference type="ARBA" id="ARBA00023136"/>
    </source>
</evidence>
<dbReference type="GO" id="GO:0071978">
    <property type="term" value="P:bacterial-type flagellum-dependent swarming motility"/>
    <property type="evidence" value="ECO:0007669"/>
    <property type="project" value="TreeGrafter"/>
</dbReference>
<evidence type="ECO:0000256" key="4">
    <source>
        <dbReference type="ARBA" id="ARBA00022692"/>
    </source>
</evidence>
<dbReference type="EMBL" id="UOFS01000013">
    <property type="protein sequence ID" value="VAW92951.1"/>
    <property type="molecule type" value="Genomic_DNA"/>
</dbReference>
<evidence type="ECO:0000256" key="1">
    <source>
        <dbReference type="ARBA" id="ARBA00004162"/>
    </source>
</evidence>
<evidence type="ECO:0000256" key="3">
    <source>
        <dbReference type="ARBA" id="ARBA00022500"/>
    </source>
</evidence>
<feature type="transmembrane region" description="Helical" evidence="8">
    <location>
        <begin position="20"/>
        <end position="43"/>
    </location>
</feature>